<dbReference type="InterPro" id="IPR017900">
    <property type="entry name" value="4Fe4S_Fe_S_CS"/>
</dbReference>
<name>A0A832GN60_9BACT</name>
<keyword evidence="4" id="KW-0411">Iron-sulfur</keyword>
<comment type="caution">
    <text evidence="6">The sequence shown here is derived from an EMBL/GenBank/DDBJ whole genome shotgun (WGS) entry which is preliminary data.</text>
</comment>
<dbReference type="GO" id="GO:0046872">
    <property type="term" value="F:metal ion binding"/>
    <property type="evidence" value="ECO:0007669"/>
    <property type="project" value="UniProtKB-KW"/>
</dbReference>
<reference evidence="6" key="1">
    <citation type="journal article" date="2020" name="mSystems">
        <title>Genome- and Community-Level Interaction Insights into Carbon Utilization and Element Cycling Functions of Hydrothermarchaeota in Hydrothermal Sediment.</title>
        <authorList>
            <person name="Zhou Z."/>
            <person name="Liu Y."/>
            <person name="Xu W."/>
            <person name="Pan J."/>
            <person name="Luo Z.H."/>
            <person name="Li M."/>
        </authorList>
    </citation>
    <scope>NUCLEOTIDE SEQUENCE [LARGE SCALE GENOMIC DNA]</scope>
    <source>
        <strain evidence="6">SpSt-605</strain>
    </source>
</reference>
<dbReference type="PROSITE" id="PS00198">
    <property type="entry name" value="4FE4S_FER_1"/>
    <property type="match status" value="1"/>
</dbReference>
<dbReference type="SUPFAM" id="SSF54862">
    <property type="entry name" value="4Fe-4S ferredoxins"/>
    <property type="match status" value="1"/>
</dbReference>
<evidence type="ECO:0000256" key="3">
    <source>
        <dbReference type="ARBA" id="ARBA00023004"/>
    </source>
</evidence>
<feature type="domain" description="4Fe-4S ferredoxin-type" evidence="5">
    <location>
        <begin position="174"/>
        <end position="204"/>
    </location>
</feature>
<keyword evidence="1" id="KW-0004">4Fe-4S</keyword>
<dbReference type="EMBL" id="DSZU01000043">
    <property type="protein sequence ID" value="HGV54972.1"/>
    <property type="molecule type" value="Genomic_DNA"/>
</dbReference>
<dbReference type="InterPro" id="IPR017896">
    <property type="entry name" value="4Fe4S_Fe-S-bd"/>
</dbReference>
<dbReference type="GO" id="GO:0051539">
    <property type="term" value="F:4 iron, 4 sulfur cluster binding"/>
    <property type="evidence" value="ECO:0007669"/>
    <property type="project" value="UniProtKB-KW"/>
</dbReference>
<keyword evidence="3" id="KW-0408">Iron</keyword>
<dbReference type="AlphaFoldDB" id="A0A832GN60"/>
<evidence type="ECO:0000256" key="4">
    <source>
        <dbReference type="ARBA" id="ARBA00023014"/>
    </source>
</evidence>
<keyword evidence="2" id="KW-0479">Metal-binding</keyword>
<sequence length="253" mass="28636">MKRRDFLKISALGLLSTGILKINPDLALSLSFRKKEEFEPPLSHIPIEGIIRPPGALPEREFRAKCISCGVCVNVCHTMKYDALAVVGLRDLKNFGTPYVKDMRDFPCGLCMECPKHCPTGALQPLPKERVAMGQALIDFSLCFGWNGDVCLSCSKACPLGAFVFDFYNSEWGNQPYINEKCVGCGLCVKYCPLGGSAVKVIKKETYKRIREEYDAQFQRLLNLSMEERYLVVYNENLPKIMARGRILEREYR</sequence>
<feature type="domain" description="4Fe-4S ferredoxin-type" evidence="5">
    <location>
        <begin position="96"/>
        <end position="128"/>
    </location>
</feature>
<gene>
    <name evidence="6" type="ORF">ENT73_02625</name>
</gene>
<evidence type="ECO:0000259" key="5">
    <source>
        <dbReference type="PROSITE" id="PS51379"/>
    </source>
</evidence>
<feature type="domain" description="4Fe-4S ferredoxin-type" evidence="5">
    <location>
        <begin position="56"/>
        <end position="89"/>
    </location>
</feature>
<dbReference type="CDD" id="cd16373">
    <property type="entry name" value="DMSOR_beta_like"/>
    <property type="match status" value="1"/>
</dbReference>
<proteinExistence type="predicted"/>
<dbReference type="PROSITE" id="PS51379">
    <property type="entry name" value="4FE4S_FER_2"/>
    <property type="match status" value="3"/>
</dbReference>
<dbReference type="Gene3D" id="3.30.70.20">
    <property type="match status" value="2"/>
</dbReference>
<evidence type="ECO:0000256" key="2">
    <source>
        <dbReference type="ARBA" id="ARBA00022723"/>
    </source>
</evidence>
<accession>A0A832GN60</accession>
<evidence type="ECO:0000256" key="1">
    <source>
        <dbReference type="ARBA" id="ARBA00022485"/>
    </source>
</evidence>
<organism evidence="6">
    <name type="scientific">Caldimicrobium thiodismutans</name>
    <dbReference type="NCBI Taxonomy" id="1653476"/>
    <lineage>
        <taxon>Bacteria</taxon>
        <taxon>Pseudomonadati</taxon>
        <taxon>Thermodesulfobacteriota</taxon>
        <taxon>Thermodesulfobacteria</taxon>
        <taxon>Thermodesulfobacteriales</taxon>
        <taxon>Thermodesulfobacteriaceae</taxon>
        <taxon>Caldimicrobium</taxon>
    </lineage>
</organism>
<evidence type="ECO:0000313" key="6">
    <source>
        <dbReference type="EMBL" id="HGV54972.1"/>
    </source>
</evidence>
<protein>
    <submittedName>
        <fullName evidence="6">4Fe-4S dicluster domain-containing protein</fullName>
    </submittedName>
</protein>
<dbReference type="InterPro" id="IPR050572">
    <property type="entry name" value="Fe-S_Ferredoxin"/>
</dbReference>
<dbReference type="PANTHER" id="PTHR43687">
    <property type="entry name" value="ADENYLYLSULFATE REDUCTASE, BETA SUBUNIT"/>
    <property type="match status" value="1"/>
</dbReference>
<dbReference type="Pfam" id="PF12838">
    <property type="entry name" value="Fer4_7"/>
    <property type="match status" value="2"/>
</dbReference>
<dbReference type="PANTHER" id="PTHR43687:SF1">
    <property type="entry name" value="FERREDOXIN III"/>
    <property type="match status" value="1"/>
</dbReference>